<dbReference type="NCBIfam" id="TIGR04430">
    <property type="entry name" value="OM_asym_MlaD"/>
    <property type="match status" value="1"/>
</dbReference>
<organism evidence="2">
    <name type="scientific">hydrothermal vent metagenome</name>
    <dbReference type="NCBI Taxonomy" id="652676"/>
    <lineage>
        <taxon>unclassified sequences</taxon>
        <taxon>metagenomes</taxon>
        <taxon>ecological metagenomes</taxon>
    </lineage>
</organism>
<proteinExistence type="predicted"/>
<evidence type="ECO:0000313" key="2">
    <source>
        <dbReference type="EMBL" id="VAW71755.1"/>
    </source>
</evidence>
<dbReference type="GO" id="GO:0005543">
    <property type="term" value="F:phospholipid binding"/>
    <property type="evidence" value="ECO:0007669"/>
    <property type="project" value="TreeGrafter"/>
</dbReference>
<dbReference type="PANTHER" id="PTHR33371:SF4">
    <property type="entry name" value="INTERMEMBRANE PHOSPHOLIPID TRANSPORT SYSTEM BINDING PROTEIN MLAD"/>
    <property type="match status" value="1"/>
</dbReference>
<dbReference type="GO" id="GO:0005548">
    <property type="term" value="F:phospholipid transporter activity"/>
    <property type="evidence" value="ECO:0007669"/>
    <property type="project" value="TreeGrafter"/>
</dbReference>
<dbReference type="AlphaFoldDB" id="A0A3B0XTS1"/>
<gene>
    <name evidence="2" type="ORF">MNBD_GAMMA13-1789</name>
</gene>
<evidence type="ECO:0000259" key="1">
    <source>
        <dbReference type="Pfam" id="PF02470"/>
    </source>
</evidence>
<sequence>MKTGKTTELMVGMFIVVGAAALLVLAMQVSNLSNFAPGNSYTVTARFENVGGLKTRSPVTIGGVRIGRVASIDFDNTRFEAVVVLEIDGKYDQFPEDSTASIYTAGLLGEQYVSLEPGGSDELLTQGSEIDLTQSALVLEKLISKFLFEKTTE</sequence>
<dbReference type="InterPro" id="IPR052336">
    <property type="entry name" value="MlaD_Phospholipid_Transporter"/>
</dbReference>
<name>A0A3B0XTS1_9ZZZZ</name>
<dbReference type="PANTHER" id="PTHR33371">
    <property type="entry name" value="INTERMEMBRANE PHOSPHOLIPID TRANSPORT SYSTEM BINDING PROTEIN MLAD-RELATED"/>
    <property type="match status" value="1"/>
</dbReference>
<accession>A0A3B0XTS1</accession>
<dbReference type="InterPro" id="IPR030970">
    <property type="entry name" value="ABC_MlaD"/>
</dbReference>
<dbReference type="EMBL" id="UOFK01000010">
    <property type="protein sequence ID" value="VAW71755.1"/>
    <property type="molecule type" value="Genomic_DNA"/>
</dbReference>
<reference evidence="2" key="1">
    <citation type="submission" date="2018-06" db="EMBL/GenBank/DDBJ databases">
        <authorList>
            <person name="Zhirakovskaya E."/>
        </authorList>
    </citation>
    <scope>NUCLEOTIDE SEQUENCE</scope>
</reference>
<dbReference type="Pfam" id="PF02470">
    <property type="entry name" value="MlaD"/>
    <property type="match status" value="1"/>
</dbReference>
<feature type="domain" description="Mce/MlaD" evidence="1">
    <location>
        <begin position="40"/>
        <end position="118"/>
    </location>
</feature>
<dbReference type="InterPro" id="IPR003399">
    <property type="entry name" value="Mce/MlaD"/>
</dbReference>
<protein>
    <submittedName>
        <fullName evidence="2">Phospholipid ABC transporter substrate-binding protein MlaD</fullName>
    </submittedName>
</protein>